<dbReference type="GO" id="GO:0016757">
    <property type="term" value="F:glycosyltransferase activity"/>
    <property type="evidence" value="ECO:0007669"/>
    <property type="project" value="TreeGrafter"/>
</dbReference>
<comment type="caution">
    <text evidence="2">The sequence shown here is derived from an EMBL/GenBank/DDBJ whole genome shotgun (WGS) entry which is preliminary data.</text>
</comment>
<reference evidence="2 3" key="1">
    <citation type="submission" date="2013-04" db="EMBL/GenBank/DDBJ databases">
        <title>Oceanococcus atlanticus 22II-S10r2 Genome Sequencing.</title>
        <authorList>
            <person name="Lai Q."/>
            <person name="Li G."/>
            <person name="Shao Z."/>
        </authorList>
    </citation>
    <scope>NUCLEOTIDE SEQUENCE [LARGE SCALE GENOMIC DNA]</scope>
    <source>
        <strain evidence="2 3">22II-S10r2</strain>
    </source>
</reference>
<dbReference type="PANTHER" id="PTHR12526">
    <property type="entry name" value="GLYCOSYLTRANSFERASE"/>
    <property type="match status" value="1"/>
</dbReference>
<dbReference type="Gene3D" id="3.40.50.2000">
    <property type="entry name" value="Glycogen Phosphorylase B"/>
    <property type="match status" value="2"/>
</dbReference>
<dbReference type="Proteomes" id="UP000192342">
    <property type="component" value="Unassembled WGS sequence"/>
</dbReference>
<organism evidence="2 3">
    <name type="scientific">Oceanococcus atlanticus</name>
    <dbReference type="NCBI Taxonomy" id="1317117"/>
    <lineage>
        <taxon>Bacteria</taxon>
        <taxon>Pseudomonadati</taxon>
        <taxon>Pseudomonadota</taxon>
        <taxon>Gammaproteobacteria</taxon>
        <taxon>Chromatiales</taxon>
        <taxon>Oceanococcaceae</taxon>
        <taxon>Oceanococcus</taxon>
    </lineage>
</organism>
<accession>A0A1Y1SIW3</accession>
<feature type="domain" description="Glycosyltransferase subfamily 4-like N-terminal" evidence="1">
    <location>
        <begin position="17"/>
        <end position="175"/>
    </location>
</feature>
<sequence length="373" mass="41410">MRIVFFGSAESSPRYARTQQVVARMRELGVDVHNQLRERAASSSARVGAFRNPFVAIRLMLDMLASWGAGGWAARRLRPDLLWIGYPALLDIMPALILRRLYGSRVIYDAMICLTETVVEDRKLLKRGGRLHRLLFRLERFLLRRADCLVVDTEQNRALLCDKFEVDCDRVFVLPISIDETVWAASPVRADRDVLRVAFWGTFVPLHGAKVIAEAVNLVVERCPSQVVFRVVGDGQDADAFAAALSAQAMQAVQWDRSIQTEEQLKGLAAWADICLGIFGTSAKTQCVVPYKVIHALASGREVITADSPAVRGFQHSVALERVPAGSAAALADAIEQRANAPQRDNSALARELFESNFSAKAQLRLIKELLEK</sequence>
<keyword evidence="2" id="KW-0808">Transferase</keyword>
<dbReference type="InterPro" id="IPR028098">
    <property type="entry name" value="Glyco_trans_4-like_N"/>
</dbReference>
<dbReference type="Pfam" id="PF13579">
    <property type="entry name" value="Glyco_trans_4_4"/>
    <property type="match status" value="1"/>
</dbReference>
<name>A0A1Y1SIW3_9GAMM</name>
<evidence type="ECO:0000313" key="2">
    <source>
        <dbReference type="EMBL" id="ORE89221.1"/>
    </source>
</evidence>
<dbReference type="RefSeq" id="WP_083560140.1">
    <property type="nucleotide sequence ID" value="NZ_AQQV01000001.1"/>
</dbReference>
<protein>
    <submittedName>
        <fullName evidence="2">Group 1 glycosyl transferase</fullName>
    </submittedName>
</protein>
<dbReference type="STRING" id="1317117.ATO7_05060"/>
<dbReference type="OrthoDB" id="9790710at2"/>
<dbReference type="SUPFAM" id="SSF53756">
    <property type="entry name" value="UDP-Glycosyltransferase/glycogen phosphorylase"/>
    <property type="match status" value="1"/>
</dbReference>
<dbReference type="Pfam" id="PF13692">
    <property type="entry name" value="Glyco_trans_1_4"/>
    <property type="match status" value="1"/>
</dbReference>
<proteinExistence type="predicted"/>
<dbReference type="AlphaFoldDB" id="A0A1Y1SIW3"/>
<evidence type="ECO:0000259" key="1">
    <source>
        <dbReference type="Pfam" id="PF13579"/>
    </source>
</evidence>
<dbReference type="PANTHER" id="PTHR12526:SF600">
    <property type="entry name" value="GLYCOSYL TRANSFERASE GROUP 1"/>
    <property type="match status" value="1"/>
</dbReference>
<gene>
    <name evidence="2" type="ORF">ATO7_05060</name>
</gene>
<keyword evidence="3" id="KW-1185">Reference proteome</keyword>
<dbReference type="EMBL" id="AQQV01000001">
    <property type="protein sequence ID" value="ORE89221.1"/>
    <property type="molecule type" value="Genomic_DNA"/>
</dbReference>
<evidence type="ECO:0000313" key="3">
    <source>
        <dbReference type="Proteomes" id="UP000192342"/>
    </source>
</evidence>